<dbReference type="Gene3D" id="3.80.10.10">
    <property type="entry name" value="Ribonuclease Inhibitor"/>
    <property type="match status" value="1"/>
</dbReference>
<dbReference type="Gene3D" id="1.25.40.10">
    <property type="entry name" value="Tetratricopeptide repeat domain"/>
    <property type="match status" value="1"/>
</dbReference>
<reference evidence="8" key="2">
    <citation type="submission" date="2013-12" db="EMBL/GenBank/DDBJ databases">
        <authorList>
            <person name="Yu Y."/>
            <person name="Lee S."/>
            <person name="de Baynast K."/>
            <person name="Wissotski M."/>
            <person name="Liu L."/>
            <person name="Talag J."/>
            <person name="Goicoechea J."/>
            <person name="Angelova A."/>
            <person name="Jetty R."/>
            <person name="Kudrna D."/>
            <person name="Golser W."/>
            <person name="Rivera L."/>
            <person name="Zhang J."/>
            <person name="Wing R."/>
        </authorList>
    </citation>
    <scope>NUCLEOTIDE SEQUENCE</scope>
</reference>
<dbReference type="EnsemblPlants" id="LPERR10G11510.1">
    <property type="protein sequence ID" value="LPERR10G11510.1"/>
    <property type="gene ID" value="LPERR10G11510"/>
</dbReference>
<dbReference type="InterPro" id="IPR011990">
    <property type="entry name" value="TPR-like_helical_dom_sf"/>
</dbReference>
<sequence length="632" mass="72234">MEDALALFREMVNKGISPNFITCDIMMQGFFQTGRAANAKELFLWIIKSGIQIKLRTYNMILHGLCKNNVTLTAMDDIGSCTSYREGLLQRLKKEVLQKCSGVPFVAVSLGHKVRLEKDRSKWATVVRNEHWNASDYDSALRLSYAQVESHLKPCFAYTSIIPPMILFNEEWRIQHWMAQEFILPNPDTGTVEVEEIGRFFFRYLVELSFFQRAGVDPTGEQHSYILSPMMRDLALQVSGEDCKCYIMGMGVPLNHQQKVRHLTIDLSNIANQNMFDFNVISESRCLCTLLVVGGSENFVPRIPEYIEKRFPRLQTLDLSNSGVTELPGSIGQLKHLRCLQLQSTMIKQLPKSIYDLYLFQTLGLRNCYFLEELPHKIKNPRKLRHIDLVVTHSPFRNVCSLTCMPKEIGLLTDLQTLSRFVISKESTVNIHTHKRGIEELAKLNHLHGGLLISGLEHVNDVEEAARAQLVCKQFLRKIGLSWSGSNKQDEQNMEHVELVKNGQVVARPHLSLKTFLQRSTSRSYNHKAAQIMEHLKPPTIIEELTISGYAGMACPRWFSSPDYLKLVTLHLYDFKNCTVVPHVGQLPLLENLHIKGWGGLVSMNRSKFCGSNTTCFRSLKKLHLERLDRFA</sequence>
<organism evidence="7 8">
    <name type="scientific">Leersia perrieri</name>
    <dbReference type="NCBI Taxonomy" id="77586"/>
    <lineage>
        <taxon>Eukaryota</taxon>
        <taxon>Viridiplantae</taxon>
        <taxon>Streptophyta</taxon>
        <taxon>Embryophyta</taxon>
        <taxon>Tracheophyta</taxon>
        <taxon>Spermatophyta</taxon>
        <taxon>Magnoliopsida</taxon>
        <taxon>Liliopsida</taxon>
        <taxon>Poales</taxon>
        <taxon>Poaceae</taxon>
        <taxon>BOP clade</taxon>
        <taxon>Oryzoideae</taxon>
        <taxon>Oryzeae</taxon>
        <taxon>Oryzinae</taxon>
        <taxon>Leersia</taxon>
    </lineage>
</organism>
<keyword evidence="2" id="KW-0809">Transit peptide</keyword>
<keyword evidence="8" id="KW-1185">Reference proteome</keyword>
<evidence type="ECO:0000259" key="4">
    <source>
        <dbReference type="Pfam" id="PF23559"/>
    </source>
</evidence>
<protein>
    <recommendedName>
        <fullName evidence="9">NB-ARC domain-containing protein</fullName>
    </recommendedName>
</protein>
<dbReference type="InterPro" id="IPR002885">
    <property type="entry name" value="PPR_rpt"/>
</dbReference>
<evidence type="ECO:0000256" key="3">
    <source>
        <dbReference type="PROSITE-ProRule" id="PRU00708"/>
    </source>
</evidence>
<dbReference type="Gramene" id="LPERR10G11510.1">
    <property type="protein sequence ID" value="LPERR10G11510.1"/>
    <property type="gene ID" value="LPERR10G11510"/>
</dbReference>
<proteinExistence type="predicted"/>
<dbReference type="Pfam" id="PF23559">
    <property type="entry name" value="WHD_DRP"/>
    <property type="match status" value="1"/>
</dbReference>
<feature type="domain" description="Disease resistance protein winged helix" evidence="4">
    <location>
        <begin position="163"/>
        <end position="235"/>
    </location>
</feature>
<dbReference type="PROSITE" id="PS51375">
    <property type="entry name" value="PPR"/>
    <property type="match status" value="1"/>
</dbReference>
<name>A0A0D9XLB6_9ORYZ</name>
<evidence type="ECO:0000259" key="5">
    <source>
        <dbReference type="Pfam" id="PF23598"/>
    </source>
</evidence>
<dbReference type="PANTHER" id="PTHR47186">
    <property type="entry name" value="LEUCINE-RICH REPEAT-CONTAINING PROTEIN 57"/>
    <property type="match status" value="1"/>
</dbReference>
<evidence type="ECO:0000256" key="2">
    <source>
        <dbReference type="ARBA" id="ARBA00022946"/>
    </source>
</evidence>
<dbReference type="InterPro" id="IPR056789">
    <property type="entry name" value="LRR_R13L1-DRL21"/>
</dbReference>
<dbReference type="InterPro" id="IPR058922">
    <property type="entry name" value="WHD_DRP"/>
</dbReference>
<dbReference type="Pfam" id="PF01535">
    <property type="entry name" value="PPR"/>
    <property type="match status" value="1"/>
</dbReference>
<feature type="repeat" description="PPR" evidence="3">
    <location>
        <begin position="19"/>
        <end position="53"/>
    </location>
</feature>
<accession>A0A0D9XLB6</accession>
<dbReference type="InterPro" id="IPR055414">
    <property type="entry name" value="LRR_R13L4/SHOC2-like"/>
</dbReference>
<dbReference type="HOGENOM" id="CLU_433052_0_0_1"/>
<dbReference type="AlphaFoldDB" id="A0A0D9XLB6"/>
<dbReference type="SUPFAM" id="SSF52058">
    <property type="entry name" value="L domain-like"/>
    <property type="match status" value="1"/>
</dbReference>
<evidence type="ECO:0000313" key="8">
    <source>
        <dbReference type="Proteomes" id="UP000032180"/>
    </source>
</evidence>
<dbReference type="eggNOG" id="KOG4658">
    <property type="taxonomic scope" value="Eukaryota"/>
</dbReference>
<reference evidence="7 8" key="1">
    <citation type="submission" date="2012-08" db="EMBL/GenBank/DDBJ databases">
        <title>Oryza genome evolution.</title>
        <authorList>
            <person name="Wing R.A."/>
        </authorList>
    </citation>
    <scope>NUCLEOTIDE SEQUENCE</scope>
</reference>
<feature type="domain" description="Disease resistance R13L4/SHOC-2-like LRR" evidence="5">
    <location>
        <begin position="330"/>
        <end position="479"/>
    </location>
</feature>
<evidence type="ECO:0000259" key="6">
    <source>
        <dbReference type="Pfam" id="PF25019"/>
    </source>
</evidence>
<keyword evidence="1" id="KW-0677">Repeat</keyword>
<dbReference type="Pfam" id="PF13041">
    <property type="entry name" value="PPR_2"/>
    <property type="match status" value="1"/>
</dbReference>
<evidence type="ECO:0008006" key="9">
    <source>
        <dbReference type="Google" id="ProtNLM"/>
    </source>
</evidence>
<dbReference type="InterPro" id="IPR032675">
    <property type="entry name" value="LRR_dom_sf"/>
</dbReference>
<dbReference type="Pfam" id="PF25019">
    <property type="entry name" value="LRR_R13L1-DRL21"/>
    <property type="match status" value="1"/>
</dbReference>
<evidence type="ECO:0000256" key="1">
    <source>
        <dbReference type="ARBA" id="ARBA00022737"/>
    </source>
</evidence>
<dbReference type="Proteomes" id="UP000032180">
    <property type="component" value="Chromosome 10"/>
</dbReference>
<dbReference type="STRING" id="77586.A0A0D9XLB6"/>
<reference evidence="7" key="3">
    <citation type="submission" date="2015-04" db="UniProtKB">
        <authorList>
            <consortium name="EnsemblPlants"/>
        </authorList>
    </citation>
    <scope>IDENTIFICATION</scope>
</reference>
<dbReference type="Pfam" id="PF23598">
    <property type="entry name" value="LRR_14"/>
    <property type="match status" value="1"/>
</dbReference>
<evidence type="ECO:0000313" key="7">
    <source>
        <dbReference type="EnsemblPlants" id="LPERR10G11510.1"/>
    </source>
</evidence>
<dbReference type="PANTHER" id="PTHR47186:SF25">
    <property type="entry name" value="DISEASE RESISTANCE RPP13-LIKE PROTEIN 1"/>
    <property type="match status" value="1"/>
</dbReference>
<feature type="domain" description="R13L1/DRL21-like LRR repeat region" evidence="6">
    <location>
        <begin position="516"/>
        <end position="597"/>
    </location>
</feature>